<gene>
    <name evidence="1" type="ORF">NECAME_15540</name>
</gene>
<evidence type="ECO:0000313" key="2">
    <source>
        <dbReference type="Proteomes" id="UP000053676"/>
    </source>
</evidence>
<accession>W2SJL5</accession>
<dbReference type="AlphaFoldDB" id="W2SJL5"/>
<dbReference type="STRING" id="51031.W2SJL5"/>
<proteinExistence type="predicted"/>
<protein>
    <submittedName>
        <fullName evidence="1">Uncharacterized protein</fullName>
    </submittedName>
</protein>
<reference evidence="2" key="1">
    <citation type="journal article" date="2014" name="Nat. Genet.">
        <title>Genome of the human hookworm Necator americanus.</title>
        <authorList>
            <person name="Tang Y.T."/>
            <person name="Gao X."/>
            <person name="Rosa B.A."/>
            <person name="Abubucker S."/>
            <person name="Hallsworth-Pepin K."/>
            <person name="Martin J."/>
            <person name="Tyagi R."/>
            <person name="Heizer E."/>
            <person name="Zhang X."/>
            <person name="Bhonagiri-Palsikar V."/>
            <person name="Minx P."/>
            <person name="Warren W.C."/>
            <person name="Wang Q."/>
            <person name="Zhan B."/>
            <person name="Hotez P.J."/>
            <person name="Sternberg P.W."/>
            <person name="Dougall A."/>
            <person name="Gaze S.T."/>
            <person name="Mulvenna J."/>
            <person name="Sotillo J."/>
            <person name="Ranganathan S."/>
            <person name="Rabelo E.M."/>
            <person name="Wilson R.K."/>
            <person name="Felgner P.L."/>
            <person name="Bethony J."/>
            <person name="Hawdon J.M."/>
            <person name="Gasser R.B."/>
            <person name="Loukas A."/>
            <person name="Mitreva M."/>
        </authorList>
    </citation>
    <scope>NUCLEOTIDE SEQUENCE [LARGE SCALE GENOMIC DNA]</scope>
</reference>
<organism evidence="1 2">
    <name type="scientific">Necator americanus</name>
    <name type="common">Human hookworm</name>
    <dbReference type="NCBI Taxonomy" id="51031"/>
    <lineage>
        <taxon>Eukaryota</taxon>
        <taxon>Metazoa</taxon>
        <taxon>Ecdysozoa</taxon>
        <taxon>Nematoda</taxon>
        <taxon>Chromadorea</taxon>
        <taxon>Rhabditida</taxon>
        <taxon>Rhabditina</taxon>
        <taxon>Rhabditomorpha</taxon>
        <taxon>Strongyloidea</taxon>
        <taxon>Ancylostomatidae</taxon>
        <taxon>Bunostominae</taxon>
        <taxon>Necator</taxon>
    </lineage>
</organism>
<evidence type="ECO:0000313" key="1">
    <source>
        <dbReference type="EMBL" id="ETN69081.1"/>
    </source>
</evidence>
<sequence>MSTIEGLMKVWLHCNGPPTLQSYSSLSLNLISPDNSGDLFASNFDLKLINAGNQDDVETAFDEFIASRTPDFYDIGIKKLVSRWQKNLKGEPWKPGIKVTIAGEYVSFQMRHRWDSETFDHLAVIGVCKSDEDNHDRIDLAYASTWSLELSTKNRREIG</sequence>
<dbReference type="EMBL" id="KI669173">
    <property type="protein sequence ID" value="ETN69081.1"/>
    <property type="molecule type" value="Genomic_DNA"/>
</dbReference>
<keyword evidence="2" id="KW-1185">Reference proteome</keyword>
<name>W2SJL5_NECAM</name>
<dbReference type="OrthoDB" id="5847583at2759"/>
<dbReference type="KEGG" id="nai:NECAME_15540"/>
<dbReference type="Proteomes" id="UP000053676">
    <property type="component" value="Unassembled WGS sequence"/>
</dbReference>